<dbReference type="AlphaFoldDB" id="A0A0F3P320"/>
<dbReference type="EMBL" id="LAOA01000048">
    <property type="protein sequence ID" value="KJV74715.1"/>
    <property type="molecule type" value="Genomic_DNA"/>
</dbReference>
<comment type="caution">
    <text evidence="1">The sequence shown here is derived from an EMBL/GenBank/DDBJ whole genome shotgun (WGS) entry which is preliminary data.</text>
</comment>
<proteinExistence type="predicted"/>
<gene>
    <name evidence="1" type="ORF">OTSTA716_1221</name>
</gene>
<accession>A0A0F3P320</accession>
<evidence type="ECO:0000313" key="1">
    <source>
        <dbReference type="EMBL" id="KJV74715.1"/>
    </source>
</evidence>
<evidence type="ECO:0000313" key="2">
    <source>
        <dbReference type="Proteomes" id="UP000033671"/>
    </source>
</evidence>
<dbReference type="Proteomes" id="UP000033671">
    <property type="component" value="Unassembled WGS sequence"/>
</dbReference>
<protein>
    <submittedName>
        <fullName evidence="1">Uncharacterized protein</fullName>
    </submittedName>
</protein>
<reference evidence="1 2" key="1">
    <citation type="submission" date="2015-01" db="EMBL/GenBank/DDBJ databases">
        <title>Genome Sequencing of Rickettsiales.</title>
        <authorList>
            <person name="Daugherty S.C."/>
            <person name="Su Q."/>
            <person name="Abolude K."/>
            <person name="Beier-Sexton M."/>
            <person name="Carlyon J.A."/>
            <person name="Carter R."/>
            <person name="Day N.P."/>
            <person name="Dumler S.J."/>
            <person name="Dyachenko V."/>
            <person name="Godinez A."/>
            <person name="Kurtti T.J."/>
            <person name="Lichay M."/>
            <person name="Mullins K.E."/>
            <person name="Ott S."/>
            <person name="Pappas-Brown V."/>
            <person name="Paris D.H."/>
            <person name="Patel P."/>
            <person name="Richards A.L."/>
            <person name="Sadzewicz L."/>
            <person name="Sears K."/>
            <person name="Seidman D."/>
            <person name="Sengamalay N."/>
            <person name="Stenos J."/>
            <person name="Tallon L.J."/>
            <person name="Vincent G."/>
            <person name="Fraser C.M."/>
            <person name="Munderloh U."/>
            <person name="Dunning-Hotopp J.C."/>
        </authorList>
    </citation>
    <scope>NUCLEOTIDE SEQUENCE [LARGE SCALE GENOMIC DNA]</scope>
    <source>
        <strain evidence="1 2">TA716</strain>
    </source>
</reference>
<dbReference type="PATRIC" id="fig|1359175.3.peg.2183"/>
<name>A0A0F3P320_ORITS</name>
<sequence length="823" mass="95750">MFKLNIVYITRLLKSIQSVKKRNTNKYNKVIQIKKQDIATTQQQLMKITPIYENHVRWIYQDSTVIISVLAHLVKTKNSELLQIIESQIHNIKQNCVAFESIIESMLIRANVNLNLAENQFIVTLLEKLAPFTLENIFDKKKEYYSFLDYILASAFENKNKELLSLVIKNHNEKINMDMALDMAVQYNFSSAIAMLPQDKITKAAMTKAIADSKRLNYAAVAKALGYTINVKKKSETSHTQYKITSKHHAKIVKWVDKEVLDDALFSYNNYDALISDCFKVMHSCNKHEINNFIDECIAYLTSKNNNDERNTYTKYAIICLIKISHAFILTTSTAERIVEVVSPILEQNEYWYPLVSLYINKHDIDSLRKAVEATVKMSKTEEETNRNKLLEILKCKVLTQPQNWHEYLDEFPDTIKKLSTTIYRTLTTSVLCEKIASLLSQNNKEDACKYIKDLPEKSLVQDLLQLEYNLKFDSSFDYTIPNAVTTIENIIDRIDDKKTHPMSKPTIYLILYRILNHYYEYYSSLNNCEQYNNTLKVIKILKSYTKSEQKVCLSKYTDNMLSLIDDGVKKSIIISTKDKITYENNLSQEEMALKQKTNKDCTISSQDLLDNENIHNIDTEKHSDNLFAHTLDNKHDLIEFYKESASINKEHKTLFTQHRKHQHIHWHIKNQTYCAFDDDIKQVVWHNKIYYCTIDKDLKLDTKYNDFLKALDKGFALSEIGKSGIKYLKTSKMFELKVAGKDYRLVADEIHENIKNNSFIIFNKELNHKEVSKMIQNNNTASSSICLSHMVCNDCNDGVDNDSIMLKYFNKCCIGEILDTLE</sequence>
<organism evidence="1 2">
    <name type="scientific">Orientia tsutsugamushi str. TA716</name>
    <dbReference type="NCBI Taxonomy" id="1359175"/>
    <lineage>
        <taxon>Bacteria</taxon>
        <taxon>Pseudomonadati</taxon>
        <taxon>Pseudomonadota</taxon>
        <taxon>Alphaproteobacteria</taxon>
        <taxon>Rickettsiales</taxon>
        <taxon>Rickettsiaceae</taxon>
        <taxon>Rickettsieae</taxon>
        <taxon>Orientia</taxon>
    </lineage>
</organism>